<dbReference type="SUPFAM" id="SSF53955">
    <property type="entry name" value="Lysozyme-like"/>
    <property type="match status" value="1"/>
</dbReference>
<reference evidence="4 5" key="1">
    <citation type="submission" date="2024-06" db="EMBL/GenBank/DDBJ databases">
        <title>Construction of an artificial bacterial consortium using nitrogen cycle bacteria from Cuatro Cienegas Basin and a mangrove forest.</title>
        <authorList>
            <person name="Aguilera-Najera D."/>
            <person name="Marquez-Cianci L."/>
            <person name="Martinez-Perez E."/>
            <person name="Rosas-Barrera M."/>
            <person name="Rodriguez-Cruz U.E."/>
            <person name="Tapia-Lopez R."/>
            <person name="Eguiarte L.E."/>
            <person name="Souza-Saldivar V."/>
        </authorList>
    </citation>
    <scope>NUCLEOTIDE SEQUENCE [LARGE SCALE GENOMIC DNA]</scope>
    <source>
        <strain evidence="4 5">S14-15</strain>
    </source>
</reference>
<feature type="compositionally biased region" description="Basic and acidic residues" evidence="1">
    <location>
        <begin position="1138"/>
        <end position="1152"/>
    </location>
</feature>
<evidence type="ECO:0000313" key="5">
    <source>
        <dbReference type="Proteomes" id="UP001467674"/>
    </source>
</evidence>
<protein>
    <submittedName>
        <fullName evidence="4">Transglycosylase SLT domain-containing protein</fullName>
    </submittedName>
</protein>
<evidence type="ECO:0000259" key="3">
    <source>
        <dbReference type="Pfam" id="PF01464"/>
    </source>
</evidence>
<keyword evidence="5" id="KW-1185">Reference proteome</keyword>
<keyword evidence="2" id="KW-0812">Transmembrane</keyword>
<accession>A0ABV1S3H1</accession>
<organism evidence="4 5">
    <name type="scientific">Bacillus altitudinis</name>
    <dbReference type="NCBI Taxonomy" id="293387"/>
    <lineage>
        <taxon>Bacteria</taxon>
        <taxon>Bacillati</taxon>
        <taxon>Bacillota</taxon>
        <taxon>Bacilli</taxon>
        <taxon>Bacillales</taxon>
        <taxon>Bacillaceae</taxon>
        <taxon>Bacillus</taxon>
    </lineage>
</organism>
<dbReference type="EMBL" id="JBEOME010000003">
    <property type="protein sequence ID" value="MER3121092.1"/>
    <property type="molecule type" value="Genomic_DNA"/>
</dbReference>
<feature type="domain" description="Transglycosylase SLT" evidence="3">
    <location>
        <begin position="1429"/>
        <end position="1552"/>
    </location>
</feature>
<dbReference type="RefSeq" id="WP_350385464.1">
    <property type="nucleotide sequence ID" value="NZ_JBEOME010000003.1"/>
</dbReference>
<dbReference type="Proteomes" id="UP001467674">
    <property type="component" value="Unassembled WGS sequence"/>
</dbReference>
<evidence type="ECO:0000313" key="4">
    <source>
        <dbReference type="EMBL" id="MER3121092.1"/>
    </source>
</evidence>
<name>A0ABV1S3H1_BACAB</name>
<dbReference type="Gene3D" id="1.10.530.10">
    <property type="match status" value="1"/>
</dbReference>
<evidence type="ECO:0000256" key="2">
    <source>
        <dbReference type="SAM" id="Phobius"/>
    </source>
</evidence>
<keyword evidence="2" id="KW-0472">Membrane</keyword>
<feature type="compositionally biased region" description="Low complexity" evidence="1">
    <location>
        <begin position="1207"/>
        <end position="1236"/>
    </location>
</feature>
<feature type="region of interest" description="Disordered" evidence="1">
    <location>
        <begin position="1202"/>
        <end position="1239"/>
    </location>
</feature>
<feature type="transmembrane region" description="Helical" evidence="2">
    <location>
        <begin position="890"/>
        <end position="912"/>
    </location>
</feature>
<dbReference type="InterPro" id="IPR023346">
    <property type="entry name" value="Lysozyme-like_dom_sf"/>
</dbReference>
<feature type="region of interest" description="Disordered" evidence="1">
    <location>
        <begin position="1138"/>
        <end position="1158"/>
    </location>
</feature>
<keyword evidence="2" id="KW-1133">Transmembrane helix</keyword>
<sequence length="1659" mass="183000">MAHLTARFDLQDRITRKLRLIRGDMERLDRLRRRSERPITLRIRDNATIALRRVQRFVLRDLARTYQLTLDINDLATKALRKFNGFLQRKMPRTHSVLMRIKDQATPGLVRLRRYINRNFGKVERFAITVYDRATAGIKRIASYAARQLGRGYSYTIRAVDMVRRTVSRIASYTRNTLGTEYRVAINAIDRFTAPVRGAVSFANTHLGRTYTTTIKVLDLITKPLRGIVSAVTSTLGLLGVGAGATGGIVVPLKMVADRQNMTTAFETLLGSRGKADARLDELTAFAGQTPFTRDEIFESSRVLQVFTGNALSTTEGMKLVGDVAAGVQRPFSEVALWMGRLYDGIKSGRPIGDATAALQEMGAISGDARGKLEKLAKSGKDINKTWPEVTKEFGKYNDMMIKMSDNLANLFLGVKSFINNSILMPWGKGLAAAFQPALEAFRTWRGEYSFVLTDLSNKAEKAGKAFAKSFLNPTKSVFGFIGDQFKILFPGEKLSKKQTQELKVKFKDNPKLKKHFEQLEKYRKMDFETRWKLVLDNTKDVFGEWWEKTGKPGLFKMAENVGKTYGGIINGVINGLLGIDDKSSEDSFTDAGAKAGKIFIESFLEALDPVHLGIRIAKKIGEINWNALTGEGSIAGALIANAFALAFLGKVATLLKPLKSILSGAFAAYKWGKGLRGGMGAGTSGGVIGGSGGAGRPPRNQRPPEYRQPWINRGEPVRPTTPNQGRGGGFLGNLGKGAKSIGKRIPILGTLIAATELIGINNDNKGEKIGGFTGNLGGGIGGAAIGTMIAPGIGTAIGGILGSIFGGDLGKWIGKMFDNGTIKKKWDEIVKWSEDAIKWIKDTWKDISTWFNDNVAEPIGGFFEKAWTKIKTTWEKVSNWFMEKVFIPIYNFVVPIINFVVGVFVVAWNIIKTVWGVASTWFMEKVWKPYGKYAVEAIGWVWNKLVDTWNWIKETWGVLSEWFNEYVWTPFKTYAIPAIMFIWNLFKGTWNWIKTTWVILAAWFDEYVWQPFKTYALPAIIFVWNLFRNTWNWIETTWEKLSTWFYENVWQPYKKYAEPAISFVWEKFQDAWRIIKGIWKTVSGWFEKYVFNPLKDHADTLKTTWEGIFGVVGDVVGKIKETTGNVFKIFEKKGEEKTGWKPTPKGKEEKTANNATGGYITKPTLSWIGEAGKEFVIPTENNKGRGKMLLAQAASHLGMSVVPNGASPTSPSSSSSPMRPAAASSVSTSASGSVSIGETGNASKYGEQFSADFEKGLNSKVVSLEQWKQANIKQPFTQIQASTPLYGVQTVTGFAAGQNMTPTGTGQFLDQNVRQPFLSARQESPTWGAGLIDAFNNGMRSKASEVTQAAKEMAKKVEQAFREELDIHSPSRVMMNLGKFASIGVVKGLDSVDVKKFAENQAGSLITAFSGMGASNLSVQQWLMAALMATGTSMSWLPGLMTIAQNESRGNPKAINLWDSNAKRGTPSKGLMQTIDPTFNSNKASGMNDIWNPIHNAAAAINYIKGRYGSVYNTPGLRSIRNGGPYKGYANGGLITQEQIARVGEGNKREWIIPEERGIRGRYLLAQAAQALGMDVYDPATATSSELSQGQVQTVTAGTANAPSASGGSKQIIINFNGEQHYHNGQDAEGLAEKIKQMLIDELENEINTGTKGVVIDG</sequence>
<dbReference type="Pfam" id="PF01464">
    <property type="entry name" value="SLT"/>
    <property type="match status" value="1"/>
</dbReference>
<proteinExistence type="predicted"/>
<gene>
    <name evidence="4" type="ORF">ABQG71_07780</name>
</gene>
<evidence type="ECO:0000256" key="1">
    <source>
        <dbReference type="SAM" id="MobiDB-lite"/>
    </source>
</evidence>
<comment type="caution">
    <text evidence="4">The sequence shown here is derived from an EMBL/GenBank/DDBJ whole genome shotgun (WGS) entry which is preliminary data.</text>
</comment>
<dbReference type="CDD" id="cd13402">
    <property type="entry name" value="LT_TF-like"/>
    <property type="match status" value="1"/>
</dbReference>
<feature type="region of interest" description="Disordered" evidence="1">
    <location>
        <begin position="691"/>
        <end position="730"/>
    </location>
</feature>
<dbReference type="PANTHER" id="PTHR21525:SF9">
    <property type="entry name" value="CHANNEL_COLICIN DOMAIN-CONTAINING PROTEIN"/>
    <property type="match status" value="1"/>
</dbReference>
<dbReference type="PANTHER" id="PTHR21525">
    <property type="entry name" value="MOTILE SPERM PROTEIN"/>
    <property type="match status" value="1"/>
</dbReference>
<dbReference type="InterPro" id="IPR008258">
    <property type="entry name" value="Transglycosylase_SLT_dom_1"/>
</dbReference>